<name>A0A9W9G3H3_9EURO</name>
<feature type="region of interest" description="Disordered" evidence="1">
    <location>
        <begin position="22"/>
        <end position="84"/>
    </location>
</feature>
<organism evidence="2 3">
    <name type="scientific">Penicillium argentinense</name>
    <dbReference type="NCBI Taxonomy" id="1131581"/>
    <lineage>
        <taxon>Eukaryota</taxon>
        <taxon>Fungi</taxon>
        <taxon>Dikarya</taxon>
        <taxon>Ascomycota</taxon>
        <taxon>Pezizomycotina</taxon>
        <taxon>Eurotiomycetes</taxon>
        <taxon>Eurotiomycetidae</taxon>
        <taxon>Eurotiales</taxon>
        <taxon>Aspergillaceae</taxon>
        <taxon>Penicillium</taxon>
    </lineage>
</organism>
<dbReference type="AlphaFoldDB" id="A0A9W9G3H3"/>
<keyword evidence="3" id="KW-1185">Reference proteome</keyword>
<proteinExistence type="predicted"/>
<evidence type="ECO:0000313" key="3">
    <source>
        <dbReference type="Proteomes" id="UP001149074"/>
    </source>
</evidence>
<protein>
    <submittedName>
        <fullName evidence="2">Uncharacterized protein</fullName>
    </submittedName>
</protein>
<gene>
    <name evidence="2" type="ORF">N7532_001944</name>
</gene>
<evidence type="ECO:0000313" key="2">
    <source>
        <dbReference type="EMBL" id="KAJ5111409.1"/>
    </source>
</evidence>
<sequence>MAQSTATSFDLDGVDIFTTRRTMQRTNSPIERTLIEKGPAEYQEPEHTDRATEQATKLARRGRPKRARSAVSSIATGPPPRTRRRYQLRTEDHVRMRASEPVAIGWE</sequence>
<dbReference type="EMBL" id="JAPQKI010000002">
    <property type="protein sequence ID" value="KAJ5111409.1"/>
    <property type="molecule type" value="Genomic_DNA"/>
</dbReference>
<dbReference type="Proteomes" id="UP001149074">
    <property type="component" value="Unassembled WGS sequence"/>
</dbReference>
<dbReference type="GeneID" id="81353417"/>
<feature type="compositionally biased region" description="Basic residues" evidence="1">
    <location>
        <begin position="58"/>
        <end position="68"/>
    </location>
</feature>
<dbReference type="OrthoDB" id="10649473at2759"/>
<reference evidence="2" key="2">
    <citation type="journal article" date="2023" name="IMA Fungus">
        <title>Comparative genomic study of the Penicillium genus elucidates a diverse pangenome and 15 lateral gene transfer events.</title>
        <authorList>
            <person name="Petersen C."/>
            <person name="Sorensen T."/>
            <person name="Nielsen M.R."/>
            <person name="Sondergaard T.E."/>
            <person name="Sorensen J.L."/>
            <person name="Fitzpatrick D.A."/>
            <person name="Frisvad J.C."/>
            <person name="Nielsen K.L."/>
        </authorList>
    </citation>
    <scope>NUCLEOTIDE SEQUENCE</scope>
    <source>
        <strain evidence="2">IBT 30761</strain>
    </source>
</reference>
<reference evidence="2" key="1">
    <citation type="submission" date="2022-11" db="EMBL/GenBank/DDBJ databases">
        <authorList>
            <person name="Petersen C."/>
        </authorList>
    </citation>
    <scope>NUCLEOTIDE SEQUENCE</scope>
    <source>
        <strain evidence="2">IBT 30761</strain>
    </source>
</reference>
<feature type="compositionally biased region" description="Basic and acidic residues" evidence="1">
    <location>
        <begin position="33"/>
        <end position="52"/>
    </location>
</feature>
<comment type="caution">
    <text evidence="2">The sequence shown here is derived from an EMBL/GenBank/DDBJ whole genome shotgun (WGS) entry which is preliminary data.</text>
</comment>
<dbReference type="RefSeq" id="XP_056479479.1">
    <property type="nucleotide sequence ID" value="XM_056614438.1"/>
</dbReference>
<evidence type="ECO:0000256" key="1">
    <source>
        <dbReference type="SAM" id="MobiDB-lite"/>
    </source>
</evidence>
<accession>A0A9W9G3H3</accession>